<evidence type="ECO:0000259" key="16">
    <source>
        <dbReference type="Pfam" id="PF02879"/>
    </source>
</evidence>
<evidence type="ECO:0000256" key="14">
    <source>
        <dbReference type="ARBA" id="ARBA00049409"/>
    </source>
</evidence>
<dbReference type="FunFam" id="3.30.310.50:FF:000002">
    <property type="entry name" value="Phosphoglucomutase 5"/>
    <property type="match status" value="1"/>
</dbReference>
<evidence type="ECO:0000259" key="15">
    <source>
        <dbReference type="Pfam" id="PF02878"/>
    </source>
</evidence>
<dbReference type="InterPro" id="IPR036900">
    <property type="entry name" value="A-D-PHexomutase_C_sf"/>
</dbReference>
<dbReference type="InterPro" id="IPR005845">
    <property type="entry name" value="A-D-PHexomutase_a/b/a-II"/>
</dbReference>
<keyword evidence="19" id="KW-1185">Reference proteome</keyword>
<comment type="catalytic activity">
    <reaction evidence="1">
        <text>alpha-D-glucose 1-phosphate = alpha-D-glucose 6-phosphate</text>
        <dbReference type="Rhea" id="RHEA:23536"/>
        <dbReference type="ChEBI" id="CHEBI:58225"/>
        <dbReference type="ChEBI" id="CHEBI:58601"/>
        <dbReference type="EC" id="5.4.2.2"/>
    </reaction>
</comment>
<dbReference type="AlphaFoldDB" id="A0A3L6TM09"/>
<name>A0A3L6TM09_PANMI</name>
<keyword evidence="7" id="KW-0597">Phosphoprotein</keyword>
<dbReference type="PROSITE" id="PS00710">
    <property type="entry name" value="PGM_PMM"/>
    <property type="match status" value="1"/>
</dbReference>
<evidence type="ECO:0000256" key="2">
    <source>
        <dbReference type="ARBA" id="ARBA00001946"/>
    </source>
</evidence>
<comment type="caution">
    <text evidence="18">The sequence shown here is derived from an EMBL/GenBank/DDBJ whole genome shotgun (WGS) entry which is preliminary data.</text>
</comment>
<dbReference type="PANTHER" id="PTHR22573">
    <property type="entry name" value="PHOSPHOHEXOMUTASE FAMILY MEMBER"/>
    <property type="match status" value="1"/>
</dbReference>
<dbReference type="InterPro" id="IPR005846">
    <property type="entry name" value="A-D-PHexomutase_a/b/a-III"/>
</dbReference>
<keyword evidence="11" id="KW-0119">Carbohydrate metabolism</keyword>
<dbReference type="Gene3D" id="3.30.310.50">
    <property type="entry name" value="Alpha-D-phosphohexomutase, C-terminal domain"/>
    <property type="match status" value="1"/>
</dbReference>
<dbReference type="GO" id="GO:0005829">
    <property type="term" value="C:cytosol"/>
    <property type="evidence" value="ECO:0007669"/>
    <property type="project" value="TreeGrafter"/>
</dbReference>
<dbReference type="FunFam" id="3.40.120.10:FF:000005">
    <property type="entry name" value="Phosphoglucomutase 5"/>
    <property type="match status" value="1"/>
</dbReference>
<sequence>MGLFTVTKKATTPFEGQKPGTSGLRKKRASLGFPATSRISPGSLSLGISGLCSIRRFGWICRGTPPTVIVIRGGQAEDSDFAVDTVGLNVYLVTHVVTVEVTVFQQPHYLQNFVQSTFNALPAEEVKGATIVVSGDGRYFSKDAVQIITKMAAANGARRVWVGLNSLMSTPAVSAVIRERVGADGSKATGAFILTASHNPGGPTEDFGIKYNMGNGGPAPESVTDKIFSNTTTISEYLIAEDLPDVDISVAGVTSFSGPEGPFDVDVFDSSVDYIKLMKTIFDFESIKKLLTSPKFTFCYDALHGVAGAYAKHIFVEELGADESSLLNCVPKEDFGGGHPDPNLTYAKELVERMGLGKSSSNVEPPEFGAAADGDADRNMILGKRFFVTPSDSVAIIAANAVQSIPYFSSGLKGVARSMPTSAALDVVAKNLNLKFFEVPTGWKFFGNLMDAGMCSICGEESFGTGSDHIREKDGIWAVLAWLSILAFKNKDNLEGDNKLVSVEDIVRQHWATYGRHYYTRYDYENVDAGAAKELMANLVSMQSSLSDVNKLIKDIRSDVSEVVAADEFEYKDPVDGSVSKHQGIRYLFGDGSRLVFRLSGTGSVGATIRVYIEQYEKDSSKTGRDSQDALAPLVDVALKLSKMQEYTGRSAPTVIT</sequence>
<dbReference type="Pfam" id="PF02879">
    <property type="entry name" value="PGM_PMM_II"/>
    <property type="match status" value="1"/>
</dbReference>
<dbReference type="NCBIfam" id="NF005737">
    <property type="entry name" value="PRK07564.1-1"/>
    <property type="match status" value="1"/>
</dbReference>
<dbReference type="FunFam" id="3.40.120.10:FF:000004">
    <property type="entry name" value="Phosphoglucomutase 5"/>
    <property type="match status" value="1"/>
</dbReference>
<comment type="function">
    <text evidence="12">Catalyzes the reversible isomerization of alpha-D-glucose 1-phosphate to alpha-D-glucose 6-phosphate. The mechanism proceeds via the intermediate compound alpha-D-glucose 1,6-bisphosphate. This enzyme participates in both the breakdown and synthesis of glucose.</text>
</comment>
<dbReference type="Pfam" id="PF02878">
    <property type="entry name" value="PGM_PMM_I"/>
    <property type="match status" value="1"/>
</dbReference>
<dbReference type="CDD" id="cd03085">
    <property type="entry name" value="PGM1"/>
    <property type="match status" value="1"/>
</dbReference>
<evidence type="ECO:0000313" key="18">
    <source>
        <dbReference type="EMBL" id="RLN41282.1"/>
    </source>
</evidence>
<comment type="similarity">
    <text evidence="3">Belongs to the phosphohexose mutase family.</text>
</comment>
<evidence type="ECO:0000256" key="5">
    <source>
        <dbReference type="ARBA" id="ARBA00012728"/>
    </source>
</evidence>
<evidence type="ECO:0000313" key="19">
    <source>
        <dbReference type="Proteomes" id="UP000275267"/>
    </source>
</evidence>
<keyword evidence="6" id="KW-0313">Glucose metabolism</keyword>
<comment type="subunit">
    <text evidence="4">Monomer.</text>
</comment>
<keyword evidence="10" id="KW-0413">Isomerase</keyword>
<comment type="catalytic activity">
    <reaction evidence="14">
        <text>O-phospho-L-seryl-[protein] + alpha-D-glucose 1-phosphate = alpha-D-glucose 1,6-bisphosphate + L-seryl-[protein]</text>
        <dbReference type="Rhea" id="RHEA:68748"/>
        <dbReference type="Rhea" id="RHEA-COMP:9863"/>
        <dbReference type="Rhea" id="RHEA-COMP:11604"/>
        <dbReference type="ChEBI" id="CHEBI:29999"/>
        <dbReference type="ChEBI" id="CHEBI:58392"/>
        <dbReference type="ChEBI" id="CHEBI:58601"/>
        <dbReference type="ChEBI" id="CHEBI:83421"/>
    </reaction>
</comment>
<dbReference type="EC" id="5.4.2.2" evidence="5"/>
<keyword evidence="9" id="KW-0460">Magnesium</keyword>
<feature type="domain" description="Alpha-D-phosphohexomutase alpha/beta/alpha" evidence="17">
    <location>
        <begin position="391"/>
        <end position="511"/>
    </location>
</feature>
<evidence type="ECO:0000256" key="12">
    <source>
        <dbReference type="ARBA" id="ARBA00045679"/>
    </source>
</evidence>
<evidence type="ECO:0000256" key="6">
    <source>
        <dbReference type="ARBA" id="ARBA00022526"/>
    </source>
</evidence>
<dbReference type="InterPro" id="IPR016066">
    <property type="entry name" value="A-D-PHexomutase_CS"/>
</dbReference>
<accession>A0A3L6TM09</accession>
<evidence type="ECO:0000256" key="13">
    <source>
        <dbReference type="ARBA" id="ARBA00049318"/>
    </source>
</evidence>
<dbReference type="PANTHER" id="PTHR22573:SF2">
    <property type="entry name" value="PHOSPHOGLUCOMUTASE"/>
    <property type="match status" value="1"/>
</dbReference>
<evidence type="ECO:0000259" key="17">
    <source>
        <dbReference type="Pfam" id="PF02880"/>
    </source>
</evidence>
<gene>
    <name evidence="18" type="ORF">C2845_PM01G30530</name>
</gene>
<dbReference type="GO" id="GO:0000287">
    <property type="term" value="F:magnesium ion binding"/>
    <property type="evidence" value="ECO:0007669"/>
    <property type="project" value="InterPro"/>
</dbReference>
<dbReference type="EMBL" id="PQIB02000001">
    <property type="protein sequence ID" value="RLN41282.1"/>
    <property type="molecule type" value="Genomic_DNA"/>
</dbReference>
<reference evidence="19" key="1">
    <citation type="journal article" date="2019" name="Nat. Commun.">
        <title>The genome of broomcorn millet.</title>
        <authorList>
            <person name="Zou C."/>
            <person name="Miki D."/>
            <person name="Li D."/>
            <person name="Tang Q."/>
            <person name="Xiao L."/>
            <person name="Rajput S."/>
            <person name="Deng P."/>
            <person name="Jia W."/>
            <person name="Huang R."/>
            <person name="Zhang M."/>
            <person name="Sun Y."/>
            <person name="Hu J."/>
            <person name="Fu X."/>
            <person name="Schnable P.S."/>
            <person name="Li F."/>
            <person name="Zhang H."/>
            <person name="Feng B."/>
            <person name="Zhu X."/>
            <person name="Liu R."/>
            <person name="Schnable J.C."/>
            <person name="Zhu J.-K."/>
            <person name="Zhang H."/>
        </authorList>
    </citation>
    <scope>NUCLEOTIDE SEQUENCE [LARGE SCALE GENOMIC DNA]</scope>
</reference>
<dbReference type="SUPFAM" id="SSF55957">
    <property type="entry name" value="Phosphoglucomutase, C-terminal domain"/>
    <property type="match status" value="1"/>
</dbReference>
<evidence type="ECO:0000256" key="11">
    <source>
        <dbReference type="ARBA" id="ARBA00023277"/>
    </source>
</evidence>
<dbReference type="OrthoDB" id="2291at2759"/>
<dbReference type="Gene3D" id="3.40.120.10">
    <property type="entry name" value="Alpha-D-Glucose-1,6-Bisphosphate, subunit A, domain 3"/>
    <property type="match status" value="3"/>
</dbReference>
<dbReference type="InterPro" id="IPR045244">
    <property type="entry name" value="PGM"/>
</dbReference>
<dbReference type="Pfam" id="PF24947">
    <property type="entry name" value="PGM1_C_vert_fung"/>
    <property type="match status" value="1"/>
</dbReference>
<comment type="cofactor">
    <cofactor evidence="2">
        <name>Mg(2+)</name>
        <dbReference type="ChEBI" id="CHEBI:18420"/>
    </cofactor>
</comment>
<dbReference type="Proteomes" id="UP000275267">
    <property type="component" value="Unassembled WGS sequence"/>
</dbReference>
<proteinExistence type="inferred from homology"/>
<protein>
    <recommendedName>
        <fullName evidence="5">phosphoglucomutase (alpha-D-glucose-1,6-bisphosphate-dependent)</fullName>
        <ecNumber evidence="5">5.4.2.2</ecNumber>
    </recommendedName>
</protein>
<evidence type="ECO:0000256" key="9">
    <source>
        <dbReference type="ARBA" id="ARBA00022842"/>
    </source>
</evidence>
<organism evidence="18 19">
    <name type="scientific">Panicum miliaceum</name>
    <name type="common">Proso millet</name>
    <name type="synonym">Broomcorn millet</name>
    <dbReference type="NCBI Taxonomy" id="4540"/>
    <lineage>
        <taxon>Eukaryota</taxon>
        <taxon>Viridiplantae</taxon>
        <taxon>Streptophyta</taxon>
        <taxon>Embryophyta</taxon>
        <taxon>Tracheophyta</taxon>
        <taxon>Spermatophyta</taxon>
        <taxon>Magnoliopsida</taxon>
        <taxon>Liliopsida</taxon>
        <taxon>Poales</taxon>
        <taxon>Poaceae</taxon>
        <taxon>PACMAD clade</taxon>
        <taxon>Panicoideae</taxon>
        <taxon>Panicodae</taxon>
        <taxon>Paniceae</taxon>
        <taxon>Panicinae</taxon>
        <taxon>Panicum</taxon>
        <taxon>Panicum sect. Panicum</taxon>
    </lineage>
</organism>
<dbReference type="InterPro" id="IPR016055">
    <property type="entry name" value="A-D-PHexomutase_a/b/a-I/II/III"/>
</dbReference>
<dbReference type="STRING" id="4540.A0A3L6TM09"/>
<evidence type="ECO:0000256" key="8">
    <source>
        <dbReference type="ARBA" id="ARBA00022723"/>
    </source>
</evidence>
<feature type="domain" description="Alpha-D-phosphohexomutase alpha/beta/alpha" evidence="15">
    <location>
        <begin position="102"/>
        <end position="237"/>
    </location>
</feature>
<comment type="catalytic activity">
    <reaction evidence="13">
        <text>alpha-D-glucose 1,6-bisphosphate + L-seryl-[protein] = O-phospho-L-seryl-[protein] + alpha-D-glucose 6-phosphate</text>
        <dbReference type="Rhea" id="RHEA:68752"/>
        <dbReference type="Rhea" id="RHEA-COMP:9863"/>
        <dbReference type="Rhea" id="RHEA-COMP:11604"/>
        <dbReference type="ChEBI" id="CHEBI:29999"/>
        <dbReference type="ChEBI" id="CHEBI:58225"/>
        <dbReference type="ChEBI" id="CHEBI:58392"/>
        <dbReference type="ChEBI" id="CHEBI:83421"/>
    </reaction>
</comment>
<dbReference type="InterPro" id="IPR005844">
    <property type="entry name" value="A-D-PHexomutase_a/b/a-I"/>
</dbReference>
<dbReference type="PRINTS" id="PR00509">
    <property type="entry name" value="PGMPMM"/>
</dbReference>
<evidence type="ECO:0000256" key="4">
    <source>
        <dbReference type="ARBA" id="ARBA00011245"/>
    </source>
</evidence>
<dbReference type="GO" id="GO:0004614">
    <property type="term" value="F:phosphoglucomutase activity"/>
    <property type="evidence" value="ECO:0007669"/>
    <property type="project" value="UniProtKB-EC"/>
</dbReference>
<feature type="domain" description="Alpha-D-phosphohexomutase alpha/beta/alpha" evidence="16">
    <location>
        <begin position="273"/>
        <end position="382"/>
    </location>
</feature>
<dbReference type="GO" id="GO:0006006">
    <property type="term" value="P:glucose metabolic process"/>
    <property type="evidence" value="ECO:0007669"/>
    <property type="project" value="UniProtKB-KW"/>
</dbReference>
<evidence type="ECO:0000256" key="7">
    <source>
        <dbReference type="ARBA" id="ARBA00022553"/>
    </source>
</evidence>
<dbReference type="InterPro" id="IPR005841">
    <property type="entry name" value="Alpha-D-phosphohexomutase_SF"/>
</dbReference>
<dbReference type="Pfam" id="PF02880">
    <property type="entry name" value="PGM_PMM_III"/>
    <property type="match status" value="1"/>
</dbReference>
<evidence type="ECO:0000256" key="3">
    <source>
        <dbReference type="ARBA" id="ARBA00010231"/>
    </source>
</evidence>
<keyword evidence="8" id="KW-0479">Metal-binding</keyword>
<evidence type="ECO:0000256" key="1">
    <source>
        <dbReference type="ARBA" id="ARBA00000443"/>
    </source>
</evidence>
<dbReference type="SUPFAM" id="SSF53738">
    <property type="entry name" value="Phosphoglucomutase, first 3 domains"/>
    <property type="match status" value="3"/>
</dbReference>
<dbReference type="FunFam" id="3.40.120.10:FF:000009">
    <property type="entry name" value="Phosphoglucomutase, cytoplasmic 1"/>
    <property type="match status" value="1"/>
</dbReference>
<evidence type="ECO:0000256" key="10">
    <source>
        <dbReference type="ARBA" id="ARBA00023235"/>
    </source>
</evidence>